<dbReference type="OrthoDB" id="6111975at2"/>
<keyword evidence="6" id="KW-0812">Transmembrane</keyword>
<organism evidence="8 9">
    <name type="scientific">Roseimaritima ulvae</name>
    <dbReference type="NCBI Taxonomy" id="980254"/>
    <lineage>
        <taxon>Bacteria</taxon>
        <taxon>Pseudomonadati</taxon>
        <taxon>Planctomycetota</taxon>
        <taxon>Planctomycetia</taxon>
        <taxon>Pirellulales</taxon>
        <taxon>Pirellulaceae</taxon>
        <taxon>Roseimaritima</taxon>
    </lineage>
</organism>
<dbReference type="SUPFAM" id="SSF56112">
    <property type="entry name" value="Protein kinase-like (PK-like)"/>
    <property type="match status" value="1"/>
</dbReference>
<dbReference type="Pfam" id="PF00069">
    <property type="entry name" value="Pkinase"/>
    <property type="match status" value="1"/>
</dbReference>
<feature type="transmembrane region" description="Helical" evidence="6">
    <location>
        <begin position="428"/>
        <end position="447"/>
    </location>
</feature>
<dbReference type="KEGG" id="rul:UC8_28960"/>
<evidence type="ECO:0000313" key="9">
    <source>
        <dbReference type="Proteomes" id="UP000325286"/>
    </source>
</evidence>
<accession>A0A5B9QPC9</accession>
<dbReference type="EC" id="2.7.11.1" evidence="8"/>
<protein>
    <submittedName>
        <fullName evidence="8">Serine/threonine-protein kinase PknB</fullName>
        <ecNumber evidence="8">2.7.11.1</ecNumber>
    </submittedName>
</protein>
<feature type="domain" description="Protein kinase" evidence="7">
    <location>
        <begin position="115"/>
        <end position="363"/>
    </location>
</feature>
<evidence type="ECO:0000256" key="5">
    <source>
        <dbReference type="PROSITE-ProRule" id="PRU10141"/>
    </source>
</evidence>
<dbReference type="SMART" id="SM00220">
    <property type="entry name" value="S_TKc"/>
    <property type="match status" value="1"/>
</dbReference>
<keyword evidence="2 5" id="KW-0547">Nucleotide-binding</keyword>
<dbReference type="EMBL" id="CP042914">
    <property type="protein sequence ID" value="QEG40878.1"/>
    <property type="molecule type" value="Genomic_DNA"/>
</dbReference>
<dbReference type="PROSITE" id="PS00107">
    <property type="entry name" value="PROTEIN_KINASE_ATP"/>
    <property type="match status" value="1"/>
</dbReference>
<dbReference type="InterPro" id="IPR008271">
    <property type="entry name" value="Ser/Thr_kinase_AS"/>
</dbReference>
<dbReference type="Gene3D" id="3.30.200.20">
    <property type="entry name" value="Phosphorylase Kinase, domain 1"/>
    <property type="match status" value="1"/>
</dbReference>
<dbReference type="PANTHER" id="PTHR43289">
    <property type="entry name" value="MITOGEN-ACTIVATED PROTEIN KINASE KINASE KINASE 20-RELATED"/>
    <property type="match status" value="1"/>
</dbReference>
<evidence type="ECO:0000259" key="7">
    <source>
        <dbReference type="PROSITE" id="PS50011"/>
    </source>
</evidence>
<dbReference type="GO" id="GO:0004674">
    <property type="term" value="F:protein serine/threonine kinase activity"/>
    <property type="evidence" value="ECO:0007669"/>
    <property type="project" value="UniProtKB-EC"/>
</dbReference>
<evidence type="ECO:0000313" key="8">
    <source>
        <dbReference type="EMBL" id="QEG40878.1"/>
    </source>
</evidence>
<keyword evidence="4 5" id="KW-0067">ATP-binding</keyword>
<name>A0A5B9QPC9_9BACT</name>
<feature type="transmembrane region" description="Helical" evidence="6">
    <location>
        <begin position="535"/>
        <end position="554"/>
    </location>
</feature>
<dbReference type="Gene3D" id="1.10.510.10">
    <property type="entry name" value="Transferase(Phosphotransferase) domain 1"/>
    <property type="match status" value="1"/>
</dbReference>
<dbReference type="PROSITE" id="PS50011">
    <property type="entry name" value="PROTEIN_KINASE_DOM"/>
    <property type="match status" value="1"/>
</dbReference>
<evidence type="ECO:0000256" key="1">
    <source>
        <dbReference type="ARBA" id="ARBA00022679"/>
    </source>
</evidence>
<reference evidence="8 9" key="1">
    <citation type="submission" date="2019-08" db="EMBL/GenBank/DDBJ databases">
        <title>Deep-cultivation of Planctomycetes and their phenomic and genomic characterization uncovers novel biology.</title>
        <authorList>
            <person name="Wiegand S."/>
            <person name="Jogler M."/>
            <person name="Boedeker C."/>
            <person name="Pinto D."/>
            <person name="Vollmers J."/>
            <person name="Rivas-Marin E."/>
            <person name="Kohn T."/>
            <person name="Peeters S.H."/>
            <person name="Heuer A."/>
            <person name="Rast P."/>
            <person name="Oberbeckmann S."/>
            <person name="Bunk B."/>
            <person name="Jeske O."/>
            <person name="Meyerdierks A."/>
            <person name="Storesund J.E."/>
            <person name="Kallscheuer N."/>
            <person name="Luecker S."/>
            <person name="Lage O.M."/>
            <person name="Pohl T."/>
            <person name="Merkel B.J."/>
            <person name="Hornburger P."/>
            <person name="Mueller R.-W."/>
            <person name="Bruemmer F."/>
            <person name="Labrenz M."/>
            <person name="Spormann A.M."/>
            <person name="Op den Camp H."/>
            <person name="Overmann J."/>
            <person name="Amann R."/>
            <person name="Jetten M.S.M."/>
            <person name="Mascher T."/>
            <person name="Medema M.H."/>
            <person name="Devos D.P."/>
            <person name="Kaster A.-K."/>
            <person name="Ovreas L."/>
            <person name="Rohde M."/>
            <person name="Galperin M.Y."/>
            <person name="Jogler C."/>
        </authorList>
    </citation>
    <scope>NUCLEOTIDE SEQUENCE [LARGE SCALE GENOMIC DNA]</scope>
    <source>
        <strain evidence="8 9">UC8</strain>
    </source>
</reference>
<gene>
    <name evidence="8" type="primary">pknB_17</name>
    <name evidence="8" type="ORF">UC8_28960</name>
</gene>
<feature type="transmembrane region" description="Helical" evidence="6">
    <location>
        <begin position="501"/>
        <end position="523"/>
    </location>
</feature>
<keyword evidence="6" id="KW-0472">Membrane</keyword>
<sequence length="592" mass="66438">MNIREKKLPIEALEQIDDRCAEFEKAWQTGSPVSIESILADDVADEQREVLLAELVVLELDYRRRRGESPNQQEFLDRFPEHAEQIRAVFDDAQRPTGAFVPPSIEHVAELFPALDVIELLGAGGMGAVYKAKQKGLDRVVAIKILPAEFAHDNKFALRFTREARTLAKLNHPSIVSVYEFGNIDDTFFFLMEYVDGPTLRDMIRVGKLDSKHALAIVPDLCDALQYAHDNGVIHRDIKPENILLTKVGQVKIVDFGLSRIMDNPSQASNLTGTRQVMGTPRYMAPEQFEGAHHVDHRADIYSLGVVFYELLTGELPVGRFAAPSKKVSIDVRVDEVVLRTLEKEPRRRYQTASQVKSDLESIADSDDQAVAVTLAAEDARAIAAPPLPVKNNPSEADQELAGRLLLTRRDLMGQVEASLRPLFRWQLLQILVGVGLVALGAFGWTQNTHVPHRLTSGLIVHLYGIAYIAAAIAVMVRIKKIDYSESVQTVRQKLGEARRWYLRLTPLIGFPWWLMWIPVTIAAGFDQVMHPNSLVPSLIIGVLGMLISLWLYYRMVKPSRDDAEVWQSKFAGSSFRNATSLLNQIAERKIQ</sequence>
<dbReference type="InterPro" id="IPR017441">
    <property type="entry name" value="Protein_kinase_ATP_BS"/>
</dbReference>
<dbReference type="PROSITE" id="PS00108">
    <property type="entry name" value="PROTEIN_KINASE_ST"/>
    <property type="match status" value="1"/>
</dbReference>
<dbReference type="AlphaFoldDB" id="A0A5B9QPC9"/>
<dbReference type="RefSeq" id="WP_068140172.1">
    <property type="nucleotide sequence ID" value="NZ_CP042914.1"/>
</dbReference>
<proteinExistence type="predicted"/>
<keyword evidence="3 8" id="KW-0418">Kinase</keyword>
<evidence type="ECO:0000256" key="6">
    <source>
        <dbReference type="SAM" id="Phobius"/>
    </source>
</evidence>
<keyword evidence="1 8" id="KW-0808">Transferase</keyword>
<dbReference type="PANTHER" id="PTHR43289:SF6">
    <property type="entry name" value="SERINE_THREONINE-PROTEIN KINASE NEKL-3"/>
    <property type="match status" value="1"/>
</dbReference>
<dbReference type="GO" id="GO:0005524">
    <property type="term" value="F:ATP binding"/>
    <property type="evidence" value="ECO:0007669"/>
    <property type="project" value="UniProtKB-UniRule"/>
</dbReference>
<dbReference type="Proteomes" id="UP000325286">
    <property type="component" value="Chromosome"/>
</dbReference>
<keyword evidence="9" id="KW-1185">Reference proteome</keyword>
<feature type="binding site" evidence="5">
    <location>
        <position position="144"/>
    </location>
    <ligand>
        <name>ATP</name>
        <dbReference type="ChEBI" id="CHEBI:30616"/>
    </ligand>
</feature>
<keyword evidence="6" id="KW-1133">Transmembrane helix</keyword>
<evidence type="ECO:0000256" key="4">
    <source>
        <dbReference type="ARBA" id="ARBA00022840"/>
    </source>
</evidence>
<dbReference type="InterPro" id="IPR000719">
    <property type="entry name" value="Prot_kinase_dom"/>
</dbReference>
<evidence type="ECO:0000256" key="2">
    <source>
        <dbReference type="ARBA" id="ARBA00022741"/>
    </source>
</evidence>
<evidence type="ECO:0000256" key="3">
    <source>
        <dbReference type="ARBA" id="ARBA00022777"/>
    </source>
</evidence>
<dbReference type="CDD" id="cd14014">
    <property type="entry name" value="STKc_PknB_like"/>
    <property type="match status" value="1"/>
</dbReference>
<feature type="transmembrane region" description="Helical" evidence="6">
    <location>
        <begin position="459"/>
        <end position="480"/>
    </location>
</feature>
<dbReference type="InterPro" id="IPR011009">
    <property type="entry name" value="Kinase-like_dom_sf"/>
</dbReference>